<dbReference type="EMBL" id="AP026802">
    <property type="protein sequence ID" value="BDR59337.1"/>
    <property type="molecule type" value="Genomic_DNA"/>
</dbReference>
<keyword evidence="3" id="KW-1185">Reference proteome</keyword>
<dbReference type="CDD" id="cd20686">
    <property type="entry name" value="CdiA-CT_Ec-like"/>
    <property type="match status" value="1"/>
</dbReference>
<protein>
    <recommendedName>
        <fullName evidence="1">Bacterial EndoU nuclease domain-containing protein</fullName>
    </recommendedName>
</protein>
<sequence length="395" mass="45003">MSKLRAFNAKSSTIFKDIDVLKQAVDQGLAQTKTSWDGIRGVFLIPDNLDWANTIQNFQKAKEEAHRKSMMEKLKPYKVYAWRFKDPSTNKVTTNWFIDKNGERIFDQELEDFLKKHGEELKGVYKEISWEELLELDQAARRKGDGKNYLTRHQVPKGWRVGTQISAGVESVAWFAQKSGLMTIGSVAGLRYAGKGVKLSKGKIGHAKIGEISGAKPINGKISGKSSIELPRLANLRFESSAKNHLKNVEGFDKKRGFKGGHNLDDFMEGLRGLGTEPENLIISKTPHPKVKGIYEIWYQVPLKDKAGNISYPLKYRKIKFPKTIYDPKIISDQEMYEWGEKALKNGYHKVEGESVVGKLDDLDFVGFLNQNQKINRKVKNFYPTFEEVLKDIKK</sequence>
<reference evidence="2 3" key="1">
    <citation type="journal article" date="2023" name="Microbiol. Spectr.">
        <title>Symbiosis of Carpenter Bees with Uncharacterized Lactic Acid Bacteria Showing NAD Auxotrophy.</title>
        <authorList>
            <person name="Kawasaki S."/>
            <person name="Ozawa K."/>
            <person name="Mori T."/>
            <person name="Yamamoto A."/>
            <person name="Ito M."/>
            <person name="Ohkuma M."/>
            <person name="Sakamoto M."/>
            <person name="Matsutani M."/>
        </authorList>
    </citation>
    <scope>NUCLEOTIDE SEQUENCE [LARGE SCALE GENOMIC DNA]</scope>
    <source>
        <strain evidence="2 3">XA3</strain>
    </source>
</reference>
<dbReference type="AlphaFoldDB" id="A0AAU9DQ54"/>
<dbReference type="KEGG" id="xap:XA3_17780"/>
<dbReference type="Pfam" id="PF14436">
    <property type="entry name" value="EndoU_bacteria"/>
    <property type="match status" value="1"/>
</dbReference>
<evidence type="ECO:0000259" key="1">
    <source>
        <dbReference type="Pfam" id="PF14436"/>
    </source>
</evidence>
<dbReference type="GO" id="GO:0004519">
    <property type="term" value="F:endonuclease activity"/>
    <property type="evidence" value="ECO:0007669"/>
    <property type="project" value="InterPro"/>
</dbReference>
<organism evidence="2 3">
    <name type="scientific">Xylocopilactobacillus apicola</name>
    <dbReference type="NCBI Taxonomy" id="2932184"/>
    <lineage>
        <taxon>Bacteria</taxon>
        <taxon>Bacillati</taxon>
        <taxon>Bacillota</taxon>
        <taxon>Bacilli</taxon>
        <taxon>Lactobacillales</taxon>
        <taxon>Lactobacillaceae</taxon>
        <taxon>Xylocopilactobacillus</taxon>
    </lineage>
</organism>
<proteinExistence type="predicted"/>
<dbReference type="Proteomes" id="UP001321861">
    <property type="component" value="Chromosome"/>
</dbReference>
<dbReference type="InterPro" id="IPR029501">
    <property type="entry name" value="EndoU_bac"/>
</dbReference>
<accession>A0AAU9DQ54</accession>
<evidence type="ECO:0000313" key="3">
    <source>
        <dbReference type="Proteomes" id="UP001321861"/>
    </source>
</evidence>
<evidence type="ECO:0000313" key="2">
    <source>
        <dbReference type="EMBL" id="BDR59337.1"/>
    </source>
</evidence>
<name>A0AAU9DQ54_9LACO</name>
<gene>
    <name evidence="2" type="ORF">XA3_17780</name>
</gene>
<feature type="domain" description="Bacterial EndoU nuclease" evidence="1">
    <location>
        <begin position="242"/>
        <end position="384"/>
    </location>
</feature>